<sequence>MRIDDNDDGLRHFGEAICAGCGGSLMKECDFPGASDTIYCAGCGRKATFDEVAKDCEAWYQEYTDFYSQQIALGRDPEAQLKHWKPQGSYRFQVKIVGFGQTEEFAECQPIPLNY</sequence>
<proteinExistence type="predicted"/>
<protein>
    <recommendedName>
        <fullName evidence="3">Zinc ribbon domain-containing protein</fullName>
    </recommendedName>
</protein>
<organism evidence="1 2">
    <name type="scientific">Neorhizobium petrolearium</name>
    <dbReference type="NCBI Taxonomy" id="515361"/>
    <lineage>
        <taxon>Bacteria</taxon>
        <taxon>Pseudomonadati</taxon>
        <taxon>Pseudomonadota</taxon>
        <taxon>Alphaproteobacteria</taxon>
        <taxon>Hyphomicrobiales</taxon>
        <taxon>Rhizobiaceae</taxon>
        <taxon>Rhizobium/Agrobacterium group</taxon>
        <taxon>Neorhizobium</taxon>
    </lineage>
</organism>
<evidence type="ECO:0000313" key="2">
    <source>
        <dbReference type="Proteomes" id="UP001227095"/>
    </source>
</evidence>
<reference evidence="1 2" key="1">
    <citation type="submission" date="2023-04" db="EMBL/GenBank/DDBJ databases">
        <title>Neorhizobium petrolearium OS53, complete genome.</title>
        <authorList>
            <person name="Yu T."/>
        </authorList>
    </citation>
    <scope>NUCLEOTIDE SEQUENCE [LARGE SCALE GENOMIC DNA]</scope>
    <source>
        <strain evidence="1 2">OS53</strain>
    </source>
</reference>
<evidence type="ECO:0000313" key="1">
    <source>
        <dbReference type="EMBL" id="WGI68691.1"/>
    </source>
</evidence>
<keyword evidence="2" id="KW-1185">Reference proteome</keyword>
<dbReference type="RefSeq" id="WP_227701853.1">
    <property type="nucleotide sequence ID" value="NZ_CP123000.1"/>
</dbReference>
<gene>
    <name evidence="1" type="ORF">QEO92_00895</name>
</gene>
<dbReference type="EMBL" id="CP123000">
    <property type="protein sequence ID" value="WGI68691.1"/>
    <property type="molecule type" value="Genomic_DNA"/>
</dbReference>
<dbReference type="Proteomes" id="UP001227095">
    <property type="component" value="Chromosome"/>
</dbReference>
<name>A0ABY8M400_9HYPH</name>
<accession>A0ABY8M400</accession>
<evidence type="ECO:0008006" key="3">
    <source>
        <dbReference type="Google" id="ProtNLM"/>
    </source>
</evidence>